<dbReference type="SUPFAM" id="SSF53167">
    <property type="entry name" value="Purine and uridine phosphorylases"/>
    <property type="match status" value="1"/>
</dbReference>
<feature type="repeat" description="ANK" evidence="2">
    <location>
        <begin position="1064"/>
        <end position="1096"/>
    </location>
</feature>
<dbReference type="InterPro" id="IPR054471">
    <property type="entry name" value="GPIID_WHD"/>
</dbReference>
<evidence type="ECO:0008006" key="7">
    <source>
        <dbReference type="Google" id="ProtNLM"/>
    </source>
</evidence>
<reference evidence="5 6" key="1">
    <citation type="submission" date="2019-04" db="EMBL/GenBank/DDBJ databases">
        <title>Aspergillus burnettii sp. nov., novel species from soil in southeast Queensland.</title>
        <authorList>
            <person name="Gilchrist C.L.M."/>
            <person name="Pitt J.I."/>
            <person name="Lange L."/>
            <person name="Lacey H.J."/>
            <person name="Vuong D."/>
            <person name="Midgley D.J."/>
            <person name="Greenfield P."/>
            <person name="Bradbury M."/>
            <person name="Lacey E."/>
            <person name="Busk P.K."/>
            <person name="Pilgaard B."/>
            <person name="Chooi Y.H."/>
            <person name="Piggott A.M."/>
        </authorList>
    </citation>
    <scope>NUCLEOTIDE SEQUENCE [LARGE SCALE GENOMIC DNA]</scope>
    <source>
        <strain evidence="5 6">FRR 5400</strain>
    </source>
</reference>
<dbReference type="Proteomes" id="UP000541154">
    <property type="component" value="Unassembled WGS sequence"/>
</dbReference>
<feature type="repeat" description="ANK" evidence="2">
    <location>
        <begin position="1099"/>
        <end position="1131"/>
    </location>
</feature>
<gene>
    <name evidence="5" type="ORF">ETB97_012570</name>
</gene>
<dbReference type="SUPFAM" id="SSF52540">
    <property type="entry name" value="P-loop containing nucleoside triphosphate hydrolases"/>
    <property type="match status" value="1"/>
</dbReference>
<evidence type="ECO:0000256" key="1">
    <source>
        <dbReference type="ARBA" id="ARBA00022737"/>
    </source>
</evidence>
<feature type="domain" description="Nephrocystin 3-like N-terminal" evidence="4">
    <location>
        <begin position="381"/>
        <end position="541"/>
    </location>
</feature>
<feature type="repeat" description="ANK" evidence="2">
    <location>
        <begin position="996"/>
        <end position="1028"/>
    </location>
</feature>
<organism evidence="5 6">
    <name type="scientific">Petromyces alliaceus</name>
    <name type="common">Aspergillus alliaceus</name>
    <dbReference type="NCBI Taxonomy" id="209559"/>
    <lineage>
        <taxon>Eukaryota</taxon>
        <taxon>Fungi</taxon>
        <taxon>Dikarya</taxon>
        <taxon>Ascomycota</taxon>
        <taxon>Pezizomycotina</taxon>
        <taxon>Eurotiomycetes</taxon>
        <taxon>Eurotiomycetidae</taxon>
        <taxon>Eurotiales</taxon>
        <taxon>Aspergillaceae</taxon>
        <taxon>Aspergillus</taxon>
        <taxon>Aspergillus subgen. Circumdati</taxon>
    </lineage>
</organism>
<dbReference type="InterPro" id="IPR002110">
    <property type="entry name" value="Ankyrin_rpt"/>
</dbReference>
<name>A0A8H6A7T5_PETAA</name>
<dbReference type="SUPFAM" id="SSF48403">
    <property type="entry name" value="Ankyrin repeat"/>
    <property type="match status" value="1"/>
</dbReference>
<keyword evidence="2" id="KW-0040">ANK repeat</keyword>
<dbReference type="Gene3D" id="3.40.50.1580">
    <property type="entry name" value="Nucleoside phosphorylase domain"/>
    <property type="match status" value="1"/>
</dbReference>
<dbReference type="PANTHER" id="PTHR46082">
    <property type="entry name" value="ATP/GTP-BINDING PROTEIN-RELATED"/>
    <property type="match status" value="1"/>
</dbReference>
<evidence type="ECO:0000259" key="3">
    <source>
        <dbReference type="Pfam" id="PF22939"/>
    </source>
</evidence>
<evidence type="ECO:0000259" key="4">
    <source>
        <dbReference type="Pfam" id="PF24883"/>
    </source>
</evidence>
<dbReference type="Pfam" id="PF24883">
    <property type="entry name" value="NPHP3_N"/>
    <property type="match status" value="1"/>
</dbReference>
<protein>
    <recommendedName>
        <fullName evidence="7">Nucleoside phosphorylase domain-containing protein</fullName>
    </recommendedName>
</protein>
<dbReference type="PROSITE" id="PS50088">
    <property type="entry name" value="ANK_REPEAT"/>
    <property type="match status" value="7"/>
</dbReference>
<feature type="repeat" description="ANK" evidence="2">
    <location>
        <begin position="963"/>
        <end position="995"/>
    </location>
</feature>
<dbReference type="AlphaFoldDB" id="A0A8H6A7T5"/>
<dbReference type="InterPro" id="IPR027417">
    <property type="entry name" value="P-loop_NTPase"/>
</dbReference>
<dbReference type="InterPro" id="IPR035994">
    <property type="entry name" value="Nucleoside_phosphorylase_sf"/>
</dbReference>
<keyword evidence="6" id="KW-1185">Reference proteome</keyword>
<dbReference type="PROSITE" id="PS50297">
    <property type="entry name" value="ANK_REP_REGION"/>
    <property type="match status" value="5"/>
</dbReference>
<accession>A0A8H6A7T5</accession>
<evidence type="ECO:0000313" key="5">
    <source>
        <dbReference type="EMBL" id="KAF5861769.1"/>
    </source>
</evidence>
<proteinExistence type="predicted"/>
<dbReference type="InterPro" id="IPR036770">
    <property type="entry name" value="Ankyrin_rpt-contain_sf"/>
</dbReference>
<dbReference type="InterPro" id="IPR053137">
    <property type="entry name" value="NLR-like"/>
</dbReference>
<keyword evidence="1" id="KW-0677">Repeat</keyword>
<feature type="repeat" description="ANK" evidence="2">
    <location>
        <begin position="1030"/>
        <end position="1062"/>
    </location>
</feature>
<sequence>MGTSLPQLDNSEYAVGWIAALPHERAAAKAMLDKVHAPPRHKHSKDHNSYTLGSIDGPNGEHNVVIASLPSGRYGTTTAATAAQQMLSSFPSIKFGLMVGIGGGIPSDDHDIRLGDVVVSQPTGAFGGVRQYDCGKVTARGFEECGALNCPPEVLLNAMGELQSNHEMMGSTSIPAILEAVYQAYPAMADSRRGPAYIYQGVENDRLFCPDYIHMGGKKSCEECDCTKEIQRPERLDQEPFIHYGTIASGNKVIKDAKVRDLLAKNCLCFEMEAAGLMNQFPCLVIRGICDYCDSHKNDRWQKYAAATAAAYAKELLQVTDASDIQNTPEARSVVMDSLLEIKTIVKNLTRTQGQKDLFKWLSPLNPYSRHLENQKRRVEGTSTWIFEDPRFLDWSSEKPNFQALCCYGDPGAGKTIISSVVIDRLQELKPLGSVGLAYLYGDYRDQKVQTIENILGVLVKQLLARLPEMPQSLLDLYEERVKQENPLSLPDAERFLDLACEQFSKVFICLDALDELKDQRGLLMCLHDRPTSVQLYITGRPHLQSTVQKYFKENGDIIIKAHEHDIRLYIQREIGGPNDIEPDAMDEKLKVDIENRILESAKGVFLLPVMQVHAILQATTIRRREDALRTLPSNLGDAFTSTIVRIEQQPNAQSEQAKKILAWIHLAEQPVGVNELLCALAIEDGDKAFDPRGIPVRGTLINCCQGLVVFDHEACTVRLVHYSFQEYLSQRDQMFGFSKAQWHSRIARTCLTFLSFTSGAVEQDCISTTLMPYAATKWGHHLRKSEHLQEAPLEVAQEYLGIASTDNNVSLRVLYREMYGVRPNDEDAHATVSSAHIVAFFGIYGLMLHLAQTASGIDSRDIDGQTPLLWAAKRGYKPVAKLLIDSGVRLDPRDVTGKTPLMAALKSGHEAVALLLIEHGAAVDTVDNFNNVPLSFAAEYRCEAVAKLLLEKGAFVDPVNQFGLTPLLLAVQGGFEEIVRLLLDSGAAVEASDRYGRTPLLFAVSSGLEAIARQLLDKGANVEAFDHKYGRTPLIWAAAEGYEAIAGLLINKGAELSSVDAGFAWTPLAWAAVNGFEGIVKRLLESGAAVDPVEVNGYGRTPLLLAAEARNEAIVKLLVRKIAVIDSTVSLGTDLVLRVEEKGLDALMDFLGFTTDHRGHRSKRMANANDPIHMYFE</sequence>
<feature type="domain" description="GPI inositol-deacylase winged helix" evidence="3">
    <location>
        <begin position="656"/>
        <end position="733"/>
    </location>
</feature>
<dbReference type="Pfam" id="PF22939">
    <property type="entry name" value="WHD_GPIID"/>
    <property type="match status" value="1"/>
</dbReference>
<comment type="caution">
    <text evidence="5">The sequence shown here is derived from an EMBL/GenBank/DDBJ whole genome shotgun (WGS) entry which is preliminary data.</text>
</comment>
<feature type="repeat" description="ANK" evidence="2">
    <location>
        <begin position="864"/>
        <end position="896"/>
    </location>
</feature>
<dbReference type="GO" id="GO:0003824">
    <property type="term" value="F:catalytic activity"/>
    <property type="evidence" value="ECO:0007669"/>
    <property type="project" value="InterPro"/>
</dbReference>
<evidence type="ECO:0000256" key="2">
    <source>
        <dbReference type="PROSITE-ProRule" id="PRU00023"/>
    </source>
</evidence>
<evidence type="ECO:0000313" key="6">
    <source>
        <dbReference type="Proteomes" id="UP000541154"/>
    </source>
</evidence>
<feature type="repeat" description="ANK" evidence="2">
    <location>
        <begin position="897"/>
        <end position="929"/>
    </location>
</feature>
<dbReference type="Gene3D" id="1.25.40.20">
    <property type="entry name" value="Ankyrin repeat-containing domain"/>
    <property type="match status" value="1"/>
</dbReference>
<dbReference type="SMART" id="SM00248">
    <property type="entry name" value="ANK"/>
    <property type="match status" value="8"/>
</dbReference>
<dbReference type="Gene3D" id="3.40.50.300">
    <property type="entry name" value="P-loop containing nucleotide triphosphate hydrolases"/>
    <property type="match status" value="1"/>
</dbReference>
<dbReference type="GO" id="GO:0009116">
    <property type="term" value="P:nucleoside metabolic process"/>
    <property type="evidence" value="ECO:0007669"/>
    <property type="project" value="InterPro"/>
</dbReference>
<dbReference type="InterPro" id="IPR056884">
    <property type="entry name" value="NPHP3-like_N"/>
</dbReference>
<dbReference type="PANTHER" id="PTHR46082:SF11">
    <property type="entry name" value="AAA+ ATPASE DOMAIN-CONTAINING PROTEIN-RELATED"/>
    <property type="match status" value="1"/>
</dbReference>
<dbReference type="Pfam" id="PF12796">
    <property type="entry name" value="Ank_2"/>
    <property type="match status" value="3"/>
</dbReference>
<dbReference type="EMBL" id="SPNV01000090">
    <property type="protein sequence ID" value="KAF5861769.1"/>
    <property type="molecule type" value="Genomic_DNA"/>
</dbReference>